<dbReference type="Proteomes" id="UP000041254">
    <property type="component" value="Unassembled WGS sequence"/>
</dbReference>
<evidence type="ECO:0000313" key="3">
    <source>
        <dbReference type="Proteomes" id="UP000041254"/>
    </source>
</evidence>
<evidence type="ECO:0000313" key="2">
    <source>
        <dbReference type="EMBL" id="CEL95934.1"/>
    </source>
</evidence>
<dbReference type="InParanoid" id="A0A0G4EIW0"/>
<dbReference type="VEuPathDB" id="CryptoDB:Vbra_1672"/>
<accession>A0A0G4EIW0</accession>
<feature type="region of interest" description="Disordered" evidence="1">
    <location>
        <begin position="1"/>
        <end position="23"/>
    </location>
</feature>
<proteinExistence type="predicted"/>
<organism evidence="2 3">
    <name type="scientific">Vitrella brassicaformis (strain CCMP3155)</name>
    <dbReference type="NCBI Taxonomy" id="1169540"/>
    <lineage>
        <taxon>Eukaryota</taxon>
        <taxon>Sar</taxon>
        <taxon>Alveolata</taxon>
        <taxon>Colpodellida</taxon>
        <taxon>Vitrellaceae</taxon>
        <taxon>Vitrella</taxon>
    </lineage>
</organism>
<dbReference type="AlphaFoldDB" id="A0A0G4EIW0"/>
<keyword evidence="3" id="KW-1185">Reference proteome</keyword>
<name>A0A0G4EIW0_VITBC</name>
<dbReference type="PhylomeDB" id="A0A0G4EIW0"/>
<evidence type="ECO:0000256" key="1">
    <source>
        <dbReference type="SAM" id="MobiDB-lite"/>
    </source>
</evidence>
<dbReference type="EMBL" id="CDMY01000241">
    <property type="protein sequence ID" value="CEL95934.1"/>
    <property type="molecule type" value="Genomic_DNA"/>
</dbReference>
<gene>
    <name evidence="2" type="ORF">Vbra_1672</name>
</gene>
<protein>
    <submittedName>
        <fullName evidence="2">Uncharacterized protein</fullName>
    </submittedName>
</protein>
<reference evidence="2 3" key="1">
    <citation type="submission" date="2014-11" db="EMBL/GenBank/DDBJ databases">
        <authorList>
            <person name="Zhu J."/>
            <person name="Qi W."/>
            <person name="Song R."/>
        </authorList>
    </citation>
    <scope>NUCLEOTIDE SEQUENCE [LARGE SCALE GENOMIC DNA]</scope>
</reference>
<sequence length="193" mass="21901">MTSSAAGGREVPRQMGASTAGHERLLQDVFREVKAAERQGTRPFEPEGFDLGDIWRPDMQQDMYENDSREERREFNRLMNKVVYPYPSMIVCNALDCPEELMDTLFERCVNTESTEDATGYYSLPIRASDPLRGITRRDFMEQLHGFLDGELCDFREGGDVEELTGASRVLCGRYQLTYEDIAGGGADDDDDE</sequence>